<feature type="transmembrane region" description="Helical" evidence="6">
    <location>
        <begin position="331"/>
        <end position="355"/>
    </location>
</feature>
<dbReference type="OrthoDB" id="3294889at2"/>
<feature type="transmembrane region" description="Helical" evidence="6">
    <location>
        <begin position="149"/>
        <end position="170"/>
    </location>
</feature>
<feature type="transmembrane region" description="Helical" evidence="6">
    <location>
        <begin position="66"/>
        <end position="93"/>
    </location>
</feature>
<feature type="transmembrane region" description="Helical" evidence="6">
    <location>
        <begin position="182"/>
        <end position="202"/>
    </location>
</feature>
<keyword evidence="5 6" id="KW-0472">Membrane</keyword>
<keyword evidence="4 6" id="KW-1133">Transmembrane helix</keyword>
<feature type="transmembrane region" description="Helical" evidence="6">
    <location>
        <begin position="405"/>
        <end position="422"/>
    </location>
</feature>
<dbReference type="GO" id="GO:0042910">
    <property type="term" value="F:xenobiotic transmembrane transporter activity"/>
    <property type="evidence" value="ECO:0007669"/>
    <property type="project" value="InterPro"/>
</dbReference>
<evidence type="ECO:0000256" key="4">
    <source>
        <dbReference type="ARBA" id="ARBA00022989"/>
    </source>
</evidence>
<name>A0A543ATT2_9ACTN</name>
<dbReference type="GO" id="GO:0015297">
    <property type="term" value="F:antiporter activity"/>
    <property type="evidence" value="ECO:0007669"/>
    <property type="project" value="InterPro"/>
</dbReference>
<evidence type="ECO:0000256" key="5">
    <source>
        <dbReference type="ARBA" id="ARBA00023136"/>
    </source>
</evidence>
<gene>
    <name evidence="7" type="ORF">FB566_1524</name>
</gene>
<keyword evidence="2" id="KW-1003">Cell membrane</keyword>
<dbReference type="InterPro" id="IPR002528">
    <property type="entry name" value="MATE_fam"/>
</dbReference>
<reference evidence="7 8" key="1">
    <citation type="submission" date="2019-06" db="EMBL/GenBank/DDBJ databases">
        <title>Sequencing the genomes of 1000 actinobacteria strains.</title>
        <authorList>
            <person name="Klenk H.-P."/>
        </authorList>
    </citation>
    <scope>NUCLEOTIDE SEQUENCE [LARGE SCALE GENOMIC DNA]</scope>
    <source>
        <strain evidence="7 8">DSM 45928</strain>
    </source>
</reference>
<dbReference type="AlphaFoldDB" id="A0A543ATT2"/>
<feature type="transmembrane region" description="Helical" evidence="6">
    <location>
        <begin position="208"/>
        <end position="231"/>
    </location>
</feature>
<protein>
    <submittedName>
        <fullName evidence="7">O-antigen/teichoic acid export membrane protein</fullName>
    </submittedName>
</protein>
<dbReference type="InterPro" id="IPR050833">
    <property type="entry name" value="Poly_Biosynth_Transport"/>
</dbReference>
<dbReference type="Pfam" id="PF01554">
    <property type="entry name" value="MatE"/>
    <property type="match status" value="1"/>
</dbReference>
<feature type="transmembrane region" description="Helical" evidence="6">
    <location>
        <begin position="428"/>
        <end position="450"/>
    </location>
</feature>
<proteinExistence type="predicted"/>
<evidence type="ECO:0000256" key="2">
    <source>
        <dbReference type="ARBA" id="ARBA00022475"/>
    </source>
</evidence>
<evidence type="ECO:0000256" key="3">
    <source>
        <dbReference type="ARBA" id="ARBA00022692"/>
    </source>
</evidence>
<evidence type="ECO:0000256" key="6">
    <source>
        <dbReference type="SAM" id="Phobius"/>
    </source>
</evidence>
<dbReference type="Proteomes" id="UP000317043">
    <property type="component" value="Unassembled WGS sequence"/>
</dbReference>
<feature type="transmembrane region" description="Helical" evidence="6">
    <location>
        <begin position="105"/>
        <end position="129"/>
    </location>
</feature>
<organism evidence="7 8">
    <name type="scientific">Stackebrandtia endophytica</name>
    <dbReference type="NCBI Taxonomy" id="1496996"/>
    <lineage>
        <taxon>Bacteria</taxon>
        <taxon>Bacillati</taxon>
        <taxon>Actinomycetota</taxon>
        <taxon>Actinomycetes</taxon>
        <taxon>Glycomycetales</taxon>
        <taxon>Glycomycetaceae</taxon>
        <taxon>Stackebrandtia</taxon>
    </lineage>
</organism>
<feature type="transmembrane region" description="Helical" evidence="6">
    <location>
        <begin position="34"/>
        <end position="54"/>
    </location>
</feature>
<sequence length="518" mass="53917">MARHDPVVAQVSVSAPQLRTLRDRALRGTARGGLLNLFGAAVAGAGGLAITWLVAFGLGPQAAGQFFAATSAFLIATAVARLGTPTGLVYWVARCRAHDPSGLDTVLRAGLVPATVASLLIAVVAFAWAPQLSLWHEDGGPQFVAMLRALAVFLPAAVAMEALLAATRGFQRMRATVAIEKLGRTVAQLGLLWVAVSWLSGFSDQQGGITAVAVAWALPYLPAAVMAGLWLRRLRATRVPAAVEPPDLPTTARRFWAYTTPRAIAGAAHLILQRMDILLVAGMLGFTEAALYTVATRFVTVAQLTSGAIGSAVQPRLATSMSAADYDTAKSLYQVTTGWIVISSWPILLSVGWLAPQYLGVFGSEYVTTAGVTVVWLLVAGMLSATVCGVVDSVLVMAGRTGWQLYNVVVALAVNLGLNLWLIPSQGIVGAAIAWAVSLAVNNVIPLALLNGGFRLHPIGNGTVTAIGLTVGWFGVLPALASAMGGPGVMVAALSIGGIGLVASAWRSRNTLLRPARQ</sequence>
<dbReference type="GO" id="GO:0005886">
    <property type="term" value="C:plasma membrane"/>
    <property type="evidence" value="ECO:0007669"/>
    <property type="project" value="UniProtKB-SubCell"/>
</dbReference>
<evidence type="ECO:0000313" key="8">
    <source>
        <dbReference type="Proteomes" id="UP000317043"/>
    </source>
</evidence>
<accession>A0A543ATT2</accession>
<keyword evidence="8" id="KW-1185">Reference proteome</keyword>
<dbReference type="PANTHER" id="PTHR30250:SF27">
    <property type="entry name" value="POLYSACCHARIDE BIOSYNTHESIS PROTEIN"/>
    <property type="match status" value="1"/>
</dbReference>
<comment type="caution">
    <text evidence="7">The sequence shown here is derived from an EMBL/GenBank/DDBJ whole genome shotgun (WGS) entry which is preliminary data.</text>
</comment>
<dbReference type="PANTHER" id="PTHR30250">
    <property type="entry name" value="PST FAMILY PREDICTED COLANIC ACID TRANSPORTER"/>
    <property type="match status" value="1"/>
</dbReference>
<evidence type="ECO:0000256" key="1">
    <source>
        <dbReference type="ARBA" id="ARBA00004651"/>
    </source>
</evidence>
<keyword evidence="3 6" id="KW-0812">Transmembrane</keyword>
<feature type="transmembrane region" description="Helical" evidence="6">
    <location>
        <begin position="487"/>
        <end position="506"/>
    </location>
</feature>
<feature type="transmembrane region" description="Helical" evidence="6">
    <location>
        <begin position="375"/>
        <end position="398"/>
    </location>
</feature>
<dbReference type="EMBL" id="VFOW01000001">
    <property type="protein sequence ID" value="TQL76004.1"/>
    <property type="molecule type" value="Genomic_DNA"/>
</dbReference>
<dbReference type="InParanoid" id="A0A543ATT2"/>
<comment type="subcellular location">
    <subcellularLocation>
        <location evidence="1">Cell membrane</location>
        <topology evidence="1">Multi-pass membrane protein</topology>
    </subcellularLocation>
</comment>
<evidence type="ECO:0000313" key="7">
    <source>
        <dbReference type="EMBL" id="TQL76004.1"/>
    </source>
</evidence>
<feature type="transmembrane region" description="Helical" evidence="6">
    <location>
        <begin position="462"/>
        <end position="481"/>
    </location>
</feature>